<evidence type="ECO:0000313" key="11">
    <source>
        <dbReference type="Proteomes" id="UP000784880"/>
    </source>
</evidence>
<keyword evidence="11" id="KW-1185">Reference proteome</keyword>
<evidence type="ECO:0000256" key="4">
    <source>
        <dbReference type="ARBA" id="ARBA00022692"/>
    </source>
</evidence>
<comment type="subcellular location">
    <subcellularLocation>
        <location evidence="1">Cell membrane</location>
    </subcellularLocation>
</comment>
<evidence type="ECO:0000256" key="3">
    <source>
        <dbReference type="ARBA" id="ARBA00022679"/>
    </source>
</evidence>
<dbReference type="RefSeq" id="WP_217069726.1">
    <property type="nucleotide sequence ID" value="NZ_JAHQCS010000187.1"/>
</dbReference>
<keyword evidence="7" id="KW-0472">Membrane</keyword>
<evidence type="ECO:0000256" key="8">
    <source>
        <dbReference type="NCBIfam" id="TIGR04265"/>
    </source>
</evidence>
<evidence type="ECO:0000256" key="5">
    <source>
        <dbReference type="ARBA" id="ARBA00022737"/>
    </source>
</evidence>
<keyword evidence="3" id="KW-0808">Transferase</keyword>
<organism evidence="10 11">
    <name type="scientific">Evansella tamaricis</name>
    <dbReference type="NCBI Taxonomy" id="2069301"/>
    <lineage>
        <taxon>Bacteria</taxon>
        <taxon>Bacillati</taxon>
        <taxon>Bacillota</taxon>
        <taxon>Bacilli</taxon>
        <taxon>Bacillales</taxon>
        <taxon>Bacillaceae</taxon>
        <taxon>Evansella</taxon>
    </lineage>
</organism>
<keyword evidence="4" id="KW-0812">Transmembrane</keyword>
<dbReference type="InterPro" id="IPR025202">
    <property type="entry name" value="PLD-like_dom"/>
</dbReference>
<dbReference type="PANTHER" id="PTHR21248:SF7">
    <property type="entry name" value="MINOR CARDIOLIPIN SYNTHASE CLSB"/>
    <property type="match status" value="1"/>
</dbReference>
<dbReference type="PANTHER" id="PTHR21248">
    <property type="entry name" value="CARDIOLIPIN SYNTHASE"/>
    <property type="match status" value="1"/>
</dbReference>
<dbReference type="PROSITE" id="PS50035">
    <property type="entry name" value="PLD"/>
    <property type="match status" value="2"/>
</dbReference>
<reference evidence="10 11" key="1">
    <citation type="submission" date="2021-06" db="EMBL/GenBank/DDBJ databases">
        <title>Bacillus sp. RD4P76, an endophyte from a halophyte.</title>
        <authorList>
            <person name="Sun J.-Q."/>
        </authorList>
    </citation>
    <scope>NUCLEOTIDE SEQUENCE [LARGE SCALE GENOMIC DNA]</scope>
    <source>
        <strain evidence="10 11">CGMCC 1.15917</strain>
    </source>
</reference>
<dbReference type="CDD" id="cd09112">
    <property type="entry name" value="PLDc_CLS_2"/>
    <property type="match status" value="1"/>
</dbReference>
<accession>A0ABS6JMJ4</accession>
<dbReference type="InterPro" id="IPR022924">
    <property type="entry name" value="Cardiolipin_synthase"/>
</dbReference>
<keyword evidence="2" id="KW-1003">Cell membrane</keyword>
<sequence>MFLLTLFIILFLLIAWMAIDIWLGSKKHQSAIKPYKEAPIRQSNAQFFSQGDRLFDDLFKEISQATNHIHMYFYIFRDDHIGMKMLTNLMKKSKQGVTVRLVVDWVGSKISRRSLKQLKDAGISFAKANPPSFPYLFYTLNERNHRKITVIDGKTAYIGGYNVGDEYLGRDPKMGPWRDYHLKLQGEAVYDLQKQFLYDWQRASKSKISPEKESLYYPPLPQGPLKVQIVPTNGAHAKETIMSLIHRAKKSLMIGTPYFIPGADMRDAIIDLVKKGVRVKILIPKEPDHPLVKDAAIPYFKSLLEAGVEIRQFYKGFYHSKVIVIDDDIVDIGTANFDKRSFHLNHEVNCIISDEQWIRQVKDEIEVDFYQHGEKITMDLLDNRTLLDKTKEKLATTISPLL</sequence>
<dbReference type="CDD" id="cd09110">
    <property type="entry name" value="PLDc_CLS_1"/>
    <property type="match status" value="1"/>
</dbReference>
<evidence type="ECO:0000313" key="10">
    <source>
        <dbReference type="EMBL" id="MBU9714902.1"/>
    </source>
</evidence>
<gene>
    <name evidence="10" type="primary">cls</name>
    <name evidence="10" type="ORF">KS419_24460</name>
</gene>
<protein>
    <recommendedName>
        <fullName evidence="8">Cardiolipin synthase</fullName>
        <ecNumber evidence="8">2.7.8.-</ecNumber>
    </recommendedName>
</protein>
<dbReference type="EMBL" id="JAHQCS010000187">
    <property type="protein sequence ID" value="MBU9714902.1"/>
    <property type="molecule type" value="Genomic_DNA"/>
</dbReference>
<name>A0ABS6JMJ4_9BACI</name>
<feature type="domain" description="PLD phosphodiesterase" evidence="9">
    <location>
        <begin position="314"/>
        <end position="341"/>
    </location>
</feature>
<keyword evidence="5" id="KW-0677">Repeat</keyword>
<dbReference type="PIRSF" id="PIRSF000850">
    <property type="entry name" value="Phospholipase_D_PSS"/>
    <property type="match status" value="1"/>
</dbReference>
<dbReference type="EC" id="2.7.8.-" evidence="8"/>
<keyword evidence="6" id="KW-1133">Transmembrane helix</keyword>
<evidence type="ECO:0000256" key="6">
    <source>
        <dbReference type="ARBA" id="ARBA00022989"/>
    </source>
</evidence>
<dbReference type="SMART" id="SM00155">
    <property type="entry name" value="PLDc"/>
    <property type="match status" value="2"/>
</dbReference>
<proteinExistence type="predicted"/>
<dbReference type="InterPro" id="IPR001736">
    <property type="entry name" value="PLipase_D/transphosphatidylase"/>
</dbReference>
<dbReference type="Pfam" id="PF13091">
    <property type="entry name" value="PLDc_2"/>
    <property type="match status" value="2"/>
</dbReference>
<dbReference type="NCBIfam" id="TIGR04265">
    <property type="entry name" value="bac_cardiolipin"/>
    <property type="match status" value="1"/>
</dbReference>
<dbReference type="Proteomes" id="UP000784880">
    <property type="component" value="Unassembled WGS sequence"/>
</dbReference>
<evidence type="ECO:0000256" key="1">
    <source>
        <dbReference type="ARBA" id="ARBA00004236"/>
    </source>
</evidence>
<feature type="domain" description="PLD phosphodiesterase" evidence="9">
    <location>
        <begin position="140"/>
        <end position="167"/>
    </location>
</feature>
<evidence type="ECO:0000259" key="9">
    <source>
        <dbReference type="PROSITE" id="PS50035"/>
    </source>
</evidence>
<evidence type="ECO:0000256" key="2">
    <source>
        <dbReference type="ARBA" id="ARBA00022475"/>
    </source>
</evidence>
<comment type="caution">
    <text evidence="10">The sequence shown here is derived from an EMBL/GenBank/DDBJ whole genome shotgun (WGS) entry which is preliminary data.</text>
</comment>
<evidence type="ECO:0000256" key="7">
    <source>
        <dbReference type="ARBA" id="ARBA00023136"/>
    </source>
</evidence>